<dbReference type="AlphaFoldDB" id="A0A0B1RUR0"/>
<gene>
    <name evidence="1" type="ORF">OESDEN_23562</name>
</gene>
<evidence type="ECO:0000313" key="1">
    <source>
        <dbReference type="EMBL" id="KHJ76818.1"/>
    </source>
</evidence>
<proteinExistence type="predicted"/>
<evidence type="ECO:0000313" key="2">
    <source>
        <dbReference type="Proteomes" id="UP000053660"/>
    </source>
</evidence>
<protein>
    <submittedName>
        <fullName evidence="1">Uncharacterized protein</fullName>
    </submittedName>
</protein>
<dbReference type="OrthoDB" id="5858693at2759"/>
<accession>A0A0B1RUR0</accession>
<sequence>MSGSQELDEENVGKILKDQSHLISALKEEGKLLMQKLVSDRKENK</sequence>
<organism evidence="1 2">
    <name type="scientific">Oesophagostomum dentatum</name>
    <name type="common">Nodular worm</name>
    <dbReference type="NCBI Taxonomy" id="61180"/>
    <lineage>
        <taxon>Eukaryota</taxon>
        <taxon>Metazoa</taxon>
        <taxon>Ecdysozoa</taxon>
        <taxon>Nematoda</taxon>
        <taxon>Chromadorea</taxon>
        <taxon>Rhabditida</taxon>
        <taxon>Rhabditina</taxon>
        <taxon>Rhabditomorpha</taxon>
        <taxon>Strongyloidea</taxon>
        <taxon>Strongylidae</taxon>
        <taxon>Oesophagostomum</taxon>
    </lineage>
</organism>
<name>A0A0B1RUR0_OESDE</name>
<reference evidence="1 2" key="1">
    <citation type="submission" date="2014-03" db="EMBL/GenBank/DDBJ databases">
        <title>Draft genome of the hookworm Oesophagostomum dentatum.</title>
        <authorList>
            <person name="Mitreva M."/>
        </authorList>
    </citation>
    <scope>NUCLEOTIDE SEQUENCE [LARGE SCALE GENOMIC DNA]</scope>
    <source>
        <strain evidence="1 2">OD-Hann</strain>
    </source>
</reference>
<dbReference type="EMBL" id="KN611379">
    <property type="protein sequence ID" value="KHJ76818.1"/>
    <property type="molecule type" value="Genomic_DNA"/>
</dbReference>
<keyword evidence="2" id="KW-1185">Reference proteome</keyword>
<dbReference type="Proteomes" id="UP000053660">
    <property type="component" value="Unassembled WGS sequence"/>
</dbReference>